<proteinExistence type="predicted"/>
<accession>A0A9D5DMB9</accession>
<dbReference type="Proteomes" id="UP001067231">
    <property type="component" value="Unassembled WGS sequence"/>
</dbReference>
<dbReference type="EMBL" id="JAPCXC010000034">
    <property type="protein sequence ID" value="KAJ1609465.1"/>
    <property type="molecule type" value="Genomic_DNA"/>
</dbReference>
<dbReference type="AlphaFoldDB" id="A0A9D5DMB9"/>
<protein>
    <submittedName>
        <fullName evidence="1">Uncharacterized protein</fullName>
    </submittedName>
</protein>
<sequence>MIICMRGTVLSRAEITLVSNRIVLDLDSLNNTVATLDQEPPGLWRELQRSEVRWRGTSGFELEWRLGRAQRSTGRWM</sequence>
<evidence type="ECO:0000313" key="1">
    <source>
        <dbReference type="EMBL" id="KAJ1609465.1"/>
    </source>
</evidence>
<name>A0A9D5DMB9_9CRYT</name>
<organism evidence="1">
    <name type="scientific">Cryptosporidium canis</name>
    <dbReference type="NCBI Taxonomy" id="195482"/>
    <lineage>
        <taxon>Eukaryota</taxon>
        <taxon>Sar</taxon>
        <taxon>Alveolata</taxon>
        <taxon>Apicomplexa</taxon>
        <taxon>Conoidasida</taxon>
        <taxon>Coccidia</taxon>
        <taxon>Eucoccidiorida</taxon>
        <taxon>Eimeriorina</taxon>
        <taxon>Cryptosporidiidae</taxon>
        <taxon>Cryptosporidium</taxon>
    </lineage>
</organism>
<reference evidence="1" key="1">
    <citation type="submission" date="2022-10" db="EMBL/GenBank/DDBJ databases">
        <title>Adaptive evolution leads to modifications in subtelomeric GC content in a zoonotic Cryptosporidium species.</title>
        <authorList>
            <person name="Li J."/>
            <person name="Feng Y."/>
            <person name="Xiao L."/>
        </authorList>
    </citation>
    <scope>NUCLEOTIDE SEQUENCE</scope>
    <source>
        <strain evidence="1">33844</strain>
    </source>
</reference>
<gene>
    <name evidence="1" type="ORF">OJ253_1533</name>
</gene>
<comment type="caution">
    <text evidence="1">The sequence shown here is derived from an EMBL/GenBank/DDBJ whole genome shotgun (WGS) entry which is preliminary data.</text>
</comment>
<dbReference type="OrthoDB" id="10277176at2759"/>